<dbReference type="Proteomes" id="UP000033841">
    <property type="component" value="Unassembled WGS sequence"/>
</dbReference>
<keyword evidence="1" id="KW-1133">Transmembrane helix</keyword>
<organism evidence="2 3">
    <name type="scientific">Candidatus Shapirobacteria bacterium GW2011_GWE1_38_92</name>
    <dbReference type="NCBI Taxonomy" id="1618489"/>
    <lineage>
        <taxon>Bacteria</taxon>
        <taxon>Candidatus Shapironibacteriota</taxon>
    </lineage>
</organism>
<keyword evidence="1" id="KW-0472">Membrane</keyword>
<dbReference type="EMBL" id="LBVR01000054">
    <property type="protein sequence ID" value="KKQ89626.1"/>
    <property type="molecule type" value="Genomic_DNA"/>
</dbReference>
<sequence length="393" mass="44306">MDLKYFWLVNIGENYLNVSLATIQPELRVLSIGETIFWQLSENNLITAIDQSLTEALTKTDIDPEQEPEDSAFILPPYWIGSDGKIISSHLKLIKDTCKQLKLKPMGFIAHDEAIVEEANLREGLPVSFILVHLDSHEMILTLVYLGKIKERIKKTFSNEFSPVLIESALLELKVDNTLPPLIYLFGQVSDALVNNIKNYPWVGRKDVETFLHFPDIKKLNFDQTVKIFAKIITSQVNPEIEEAQPDLEVQDLEEVNSDELGFASESLDQSSPTPPLPTPVVPVMTFEQYNKEVTQTSFPETPSKPKSKLSFKFPKLSKPKLPKFGVLLLALLALIPLLIFVPQLISQGQVIMFVTPYTFEESLTVTLDPQSTSIKKYLNSNQLLPSILPALN</sequence>
<comment type="caution">
    <text evidence="2">The sequence shown here is derived from an EMBL/GenBank/DDBJ whole genome shotgun (WGS) entry which is preliminary data.</text>
</comment>
<evidence type="ECO:0000256" key="1">
    <source>
        <dbReference type="SAM" id="Phobius"/>
    </source>
</evidence>
<feature type="transmembrane region" description="Helical" evidence="1">
    <location>
        <begin position="325"/>
        <end position="346"/>
    </location>
</feature>
<protein>
    <submittedName>
        <fullName evidence="2">Uncharacterized protein</fullName>
    </submittedName>
</protein>
<gene>
    <name evidence="2" type="ORF">UT14_C0054G0012</name>
</gene>
<evidence type="ECO:0000313" key="2">
    <source>
        <dbReference type="EMBL" id="KKQ89626.1"/>
    </source>
</evidence>
<name>A0A0G0PK24_9BACT</name>
<accession>A0A0G0PK24</accession>
<reference evidence="2 3" key="1">
    <citation type="journal article" date="2015" name="Nature">
        <title>rRNA introns, odd ribosomes, and small enigmatic genomes across a large radiation of phyla.</title>
        <authorList>
            <person name="Brown C.T."/>
            <person name="Hug L.A."/>
            <person name="Thomas B.C."/>
            <person name="Sharon I."/>
            <person name="Castelle C.J."/>
            <person name="Singh A."/>
            <person name="Wilkins M.J."/>
            <person name="Williams K.H."/>
            <person name="Banfield J.F."/>
        </authorList>
    </citation>
    <scope>NUCLEOTIDE SEQUENCE [LARGE SCALE GENOMIC DNA]</scope>
</reference>
<keyword evidence="1" id="KW-0812">Transmembrane</keyword>
<evidence type="ECO:0000313" key="3">
    <source>
        <dbReference type="Proteomes" id="UP000033841"/>
    </source>
</evidence>
<dbReference type="AlphaFoldDB" id="A0A0G0PK24"/>
<proteinExistence type="predicted"/>